<keyword evidence="3 5" id="KW-0326">Glycosidase</keyword>
<name>A0A9D5CSA2_9LILI</name>
<reference evidence="6" key="2">
    <citation type="journal article" date="2022" name="Hortic Res">
        <title>The genome of Dioscorea zingiberensis sheds light on the biosynthesis, origin and evolution of the medicinally important diosgenin saponins.</title>
        <authorList>
            <person name="Li Y."/>
            <person name="Tan C."/>
            <person name="Li Z."/>
            <person name="Guo J."/>
            <person name="Li S."/>
            <person name="Chen X."/>
            <person name="Wang C."/>
            <person name="Dai X."/>
            <person name="Yang H."/>
            <person name="Song W."/>
            <person name="Hou L."/>
            <person name="Xu J."/>
            <person name="Tong Z."/>
            <person name="Xu A."/>
            <person name="Yuan X."/>
            <person name="Wang W."/>
            <person name="Yang Q."/>
            <person name="Chen L."/>
            <person name="Sun Z."/>
            <person name="Wang K."/>
            <person name="Pan B."/>
            <person name="Chen J."/>
            <person name="Bao Y."/>
            <person name="Liu F."/>
            <person name="Qi X."/>
            <person name="Gang D.R."/>
            <person name="Wen J."/>
            <person name="Li J."/>
        </authorList>
    </citation>
    <scope>NUCLEOTIDE SEQUENCE</scope>
    <source>
        <strain evidence="6">Dzin_1.0</strain>
    </source>
</reference>
<organism evidence="6 7">
    <name type="scientific">Dioscorea zingiberensis</name>
    <dbReference type="NCBI Taxonomy" id="325984"/>
    <lineage>
        <taxon>Eukaryota</taxon>
        <taxon>Viridiplantae</taxon>
        <taxon>Streptophyta</taxon>
        <taxon>Embryophyta</taxon>
        <taxon>Tracheophyta</taxon>
        <taxon>Spermatophyta</taxon>
        <taxon>Magnoliopsida</taxon>
        <taxon>Liliopsida</taxon>
        <taxon>Dioscoreales</taxon>
        <taxon>Dioscoreaceae</taxon>
        <taxon>Dioscorea</taxon>
    </lineage>
</organism>
<dbReference type="InterPro" id="IPR044965">
    <property type="entry name" value="Glyco_hydro_17_plant"/>
</dbReference>
<evidence type="ECO:0000256" key="2">
    <source>
        <dbReference type="ARBA" id="ARBA00022801"/>
    </source>
</evidence>
<evidence type="ECO:0000256" key="4">
    <source>
        <dbReference type="RuleBase" id="RU004335"/>
    </source>
</evidence>
<gene>
    <name evidence="6" type="ORF">J5N97_014394</name>
</gene>
<dbReference type="PANTHER" id="PTHR32227">
    <property type="entry name" value="GLUCAN ENDO-1,3-BETA-GLUCOSIDASE BG1-RELATED-RELATED"/>
    <property type="match status" value="1"/>
</dbReference>
<dbReference type="Gene3D" id="3.20.20.80">
    <property type="entry name" value="Glycosidases"/>
    <property type="match status" value="1"/>
</dbReference>
<dbReference type="PROSITE" id="PS00587">
    <property type="entry name" value="GLYCOSYL_HYDROL_F17"/>
    <property type="match status" value="1"/>
</dbReference>
<reference evidence="6" key="1">
    <citation type="submission" date="2021-03" db="EMBL/GenBank/DDBJ databases">
        <authorList>
            <person name="Li Z."/>
            <person name="Yang C."/>
        </authorList>
    </citation>
    <scope>NUCLEOTIDE SEQUENCE</scope>
    <source>
        <strain evidence="6">Dzin_1.0</strain>
        <tissue evidence="6">Leaf</tissue>
    </source>
</reference>
<protein>
    <submittedName>
        <fullName evidence="6">Uncharacterized protein</fullName>
    </submittedName>
</protein>
<dbReference type="InterPro" id="IPR000490">
    <property type="entry name" value="Glyco_hydro_17"/>
</dbReference>
<dbReference type="GO" id="GO:0042973">
    <property type="term" value="F:glucan endo-1,3-beta-D-glucosidase activity"/>
    <property type="evidence" value="ECO:0007669"/>
    <property type="project" value="UniProtKB-ARBA"/>
</dbReference>
<dbReference type="FunFam" id="3.20.20.80:FF:000010">
    <property type="entry name" value="glucan endo-1,3-beta-glucosidase, basic"/>
    <property type="match status" value="1"/>
</dbReference>
<dbReference type="Proteomes" id="UP001085076">
    <property type="component" value="Miscellaneous, Linkage group lg03"/>
</dbReference>
<keyword evidence="7" id="KW-1185">Reference proteome</keyword>
<comment type="similarity">
    <text evidence="1 4">Belongs to the glycosyl hydrolase 17 family.</text>
</comment>
<evidence type="ECO:0000256" key="5">
    <source>
        <dbReference type="RuleBase" id="RU004336"/>
    </source>
</evidence>
<evidence type="ECO:0000313" key="7">
    <source>
        <dbReference type="Proteomes" id="UP001085076"/>
    </source>
</evidence>
<dbReference type="EMBL" id="JAGGNH010000003">
    <property type="protein sequence ID" value="KAJ0978920.1"/>
    <property type="molecule type" value="Genomic_DNA"/>
</dbReference>
<dbReference type="InterPro" id="IPR017853">
    <property type="entry name" value="GH"/>
</dbReference>
<dbReference type="Pfam" id="PF00332">
    <property type="entry name" value="Glyco_hydro_17"/>
    <property type="match status" value="1"/>
</dbReference>
<evidence type="ECO:0000256" key="1">
    <source>
        <dbReference type="ARBA" id="ARBA00008773"/>
    </source>
</evidence>
<evidence type="ECO:0000313" key="6">
    <source>
        <dbReference type="EMBL" id="KAJ0978920.1"/>
    </source>
</evidence>
<keyword evidence="2 5" id="KW-0378">Hydrolase</keyword>
<accession>A0A9D5CSA2</accession>
<dbReference type="AlphaFoldDB" id="A0A9D5CSA2"/>
<dbReference type="GO" id="GO:0005975">
    <property type="term" value="P:carbohydrate metabolic process"/>
    <property type="evidence" value="ECO:0007669"/>
    <property type="project" value="InterPro"/>
</dbReference>
<evidence type="ECO:0000256" key="3">
    <source>
        <dbReference type="ARBA" id="ARBA00023295"/>
    </source>
</evidence>
<dbReference type="SUPFAM" id="SSF51445">
    <property type="entry name" value="(Trans)glycosidases"/>
    <property type="match status" value="1"/>
</dbReference>
<sequence length="316" mass="33633">MPTGGQSIGVCYGRLGNNLPQPSDVVSLYKSKNIRGMRLYDPNSAALQALRGSNIELILDVPNDNLQRLASDASAANTWVQNNIRSYWPDVKFKYIAVGNEVIPGNLAQYVLPAMQNVHNALSSAGLQNQIKVSTAVSTAVLGTSYPPSAGSFSSAASSTMGSIIQFLKSNGSPLLANVYPYFSYTGNTGSISLQYALFTSPGTVVTDGSLNYQNLFDAIVDGLYAALEKAGGSNVGIVISESGWPSAGGTAASVDNARTYNQNLINHVGKGTPKRPGAIEAFIFAMFNENQKSPEVEKHFGLFNPDKTPVYNINF</sequence>
<dbReference type="OrthoDB" id="941679at2759"/>
<comment type="caution">
    <text evidence="6">The sequence shown here is derived from an EMBL/GenBank/DDBJ whole genome shotgun (WGS) entry which is preliminary data.</text>
</comment>
<proteinExistence type="inferred from homology"/>